<dbReference type="PROSITE" id="PS51257">
    <property type="entry name" value="PROKAR_LIPOPROTEIN"/>
    <property type="match status" value="1"/>
</dbReference>
<reference evidence="2 3" key="1">
    <citation type="journal article" date="2017" name="MBio">
        <title>Gut Symbiont Bacteroides fragilis Secretes a Eukaryotic-Like Ubiquitin Protein That Mediates Intraspecies Antagonism.</title>
        <authorList>
            <person name="Chatzidaki-Livanis M."/>
            <person name="Coyne M.J."/>
            <person name="Roelofs K.G."/>
            <person name="Gentyala R.R."/>
            <person name="Caldwell J.M."/>
            <person name="Comstock L.E."/>
        </authorList>
    </citation>
    <scope>NUCLEOTIDE SEQUENCE [LARGE SCALE GENOMIC DNA]</scope>
    <source>
        <strain evidence="2 3">12905</strain>
    </source>
</reference>
<dbReference type="AlphaFoldDB" id="A0A2M9V7Y5"/>
<accession>A0A2M9V7Y5</accession>
<dbReference type="Gene3D" id="3.40.50.2300">
    <property type="match status" value="1"/>
</dbReference>
<proteinExistence type="predicted"/>
<gene>
    <name evidence="2" type="ORF">CQW34_01869</name>
</gene>
<evidence type="ECO:0000256" key="1">
    <source>
        <dbReference type="SAM" id="MobiDB-lite"/>
    </source>
</evidence>
<feature type="compositionally biased region" description="Polar residues" evidence="1">
    <location>
        <begin position="153"/>
        <end position="162"/>
    </location>
</feature>
<dbReference type="Proteomes" id="UP000231846">
    <property type="component" value="Unassembled WGS sequence"/>
</dbReference>
<comment type="caution">
    <text evidence="2">The sequence shown here is derived from an EMBL/GenBank/DDBJ whole genome shotgun (WGS) entry which is preliminary data.</text>
</comment>
<sequence>MKSMRSIHSLIRCCMILLLLTSCYSKEERRVLVIHSYEKDYQGYAEFNKLIKKEFAKAHIPVELTFFYLNCEINNEQQEIDKINNFLDSISKWKPEVLLVNDDQATYSLLETHHPLLKGIPIVFSGVNYPQLGTDRTIQQRHRVSRQDRFQKESGNGAQANRQKPYLHHT</sequence>
<name>A0A2M9V7Y5_BACFG</name>
<feature type="region of interest" description="Disordered" evidence="1">
    <location>
        <begin position="137"/>
        <end position="170"/>
    </location>
</feature>
<dbReference type="EMBL" id="PDCW01000011">
    <property type="protein sequence ID" value="PJY74776.1"/>
    <property type="molecule type" value="Genomic_DNA"/>
</dbReference>
<protein>
    <submittedName>
        <fullName evidence="2">Uncharacterized protein</fullName>
    </submittedName>
</protein>
<organism evidence="2 3">
    <name type="scientific">Bacteroides fragilis</name>
    <dbReference type="NCBI Taxonomy" id="817"/>
    <lineage>
        <taxon>Bacteria</taxon>
        <taxon>Pseudomonadati</taxon>
        <taxon>Bacteroidota</taxon>
        <taxon>Bacteroidia</taxon>
        <taxon>Bacteroidales</taxon>
        <taxon>Bacteroidaceae</taxon>
        <taxon>Bacteroides</taxon>
    </lineage>
</organism>
<evidence type="ECO:0000313" key="2">
    <source>
        <dbReference type="EMBL" id="PJY74776.1"/>
    </source>
</evidence>
<evidence type="ECO:0000313" key="3">
    <source>
        <dbReference type="Proteomes" id="UP000231846"/>
    </source>
</evidence>